<organism evidence="2 3">
    <name type="scientific">Anaeromyces robustus</name>
    <dbReference type="NCBI Taxonomy" id="1754192"/>
    <lineage>
        <taxon>Eukaryota</taxon>
        <taxon>Fungi</taxon>
        <taxon>Fungi incertae sedis</taxon>
        <taxon>Chytridiomycota</taxon>
        <taxon>Chytridiomycota incertae sedis</taxon>
        <taxon>Neocallimastigomycetes</taxon>
        <taxon>Neocallimastigales</taxon>
        <taxon>Neocallimastigaceae</taxon>
        <taxon>Anaeromyces</taxon>
    </lineage>
</organism>
<feature type="transmembrane region" description="Helical" evidence="1">
    <location>
        <begin position="90"/>
        <end position="109"/>
    </location>
</feature>
<dbReference type="InterPro" id="IPR044926">
    <property type="entry name" value="RGS_subdomain_2"/>
</dbReference>
<feature type="transmembrane region" description="Helical" evidence="1">
    <location>
        <begin position="336"/>
        <end position="357"/>
    </location>
</feature>
<evidence type="ECO:0000256" key="1">
    <source>
        <dbReference type="SAM" id="Phobius"/>
    </source>
</evidence>
<feature type="transmembrane region" description="Helical" evidence="1">
    <location>
        <begin position="121"/>
        <end position="140"/>
    </location>
</feature>
<feature type="transmembrane region" description="Helical" evidence="1">
    <location>
        <begin position="290"/>
        <end position="309"/>
    </location>
</feature>
<accession>A0A1Y1WZN0</accession>
<reference evidence="2 3" key="1">
    <citation type="submission" date="2016-08" db="EMBL/GenBank/DDBJ databases">
        <title>A Parts List for Fungal Cellulosomes Revealed by Comparative Genomics.</title>
        <authorList>
            <consortium name="DOE Joint Genome Institute"/>
            <person name="Haitjema C.H."/>
            <person name="Gilmore S.P."/>
            <person name="Henske J.K."/>
            <person name="Solomon K.V."/>
            <person name="De Groot R."/>
            <person name="Kuo A."/>
            <person name="Mondo S.J."/>
            <person name="Salamov A.A."/>
            <person name="Labutti K."/>
            <person name="Zhao Z."/>
            <person name="Chiniquy J."/>
            <person name="Barry K."/>
            <person name="Brewer H.M."/>
            <person name="Purvine S.O."/>
            <person name="Wright A.T."/>
            <person name="Boxma B."/>
            <person name="Van Alen T."/>
            <person name="Hackstein J.H."/>
            <person name="Baker S.E."/>
            <person name="Grigoriev I.V."/>
            <person name="O'Malley M.A."/>
        </authorList>
    </citation>
    <scope>NUCLEOTIDE SEQUENCE [LARGE SCALE GENOMIC DNA]</scope>
    <source>
        <strain evidence="2 3">S4</strain>
    </source>
</reference>
<dbReference type="SUPFAM" id="SSF48097">
    <property type="entry name" value="Regulator of G-protein signaling, RGS"/>
    <property type="match status" value="1"/>
</dbReference>
<evidence type="ECO:0000313" key="2">
    <source>
        <dbReference type="EMBL" id="ORX78808.1"/>
    </source>
</evidence>
<dbReference type="OrthoDB" id="196547at2759"/>
<protein>
    <recommendedName>
        <fullName evidence="4">RGS domain-containing protein</fullName>
    </recommendedName>
</protein>
<reference evidence="2 3" key="2">
    <citation type="submission" date="2016-08" db="EMBL/GenBank/DDBJ databases">
        <title>Pervasive Adenine N6-methylation of Active Genes in Fungi.</title>
        <authorList>
            <consortium name="DOE Joint Genome Institute"/>
            <person name="Mondo S.J."/>
            <person name="Dannebaum R.O."/>
            <person name="Kuo R.C."/>
            <person name="Labutti K."/>
            <person name="Haridas S."/>
            <person name="Kuo A."/>
            <person name="Salamov A."/>
            <person name="Ahrendt S.R."/>
            <person name="Lipzen A."/>
            <person name="Sullivan W."/>
            <person name="Andreopoulos W.B."/>
            <person name="Clum A."/>
            <person name="Lindquist E."/>
            <person name="Daum C."/>
            <person name="Ramamoorthy G.K."/>
            <person name="Gryganskyi A."/>
            <person name="Culley D."/>
            <person name="Magnuson J.K."/>
            <person name="James T.Y."/>
            <person name="O'Malley M.A."/>
            <person name="Stajich J.E."/>
            <person name="Spatafora J.W."/>
            <person name="Visel A."/>
            <person name="Grigoriev I.V."/>
        </authorList>
    </citation>
    <scope>NUCLEOTIDE SEQUENCE [LARGE SCALE GENOMIC DNA]</scope>
    <source>
        <strain evidence="2 3">S4</strain>
    </source>
</reference>
<evidence type="ECO:0000313" key="3">
    <source>
        <dbReference type="Proteomes" id="UP000193944"/>
    </source>
</evidence>
<feature type="transmembrane region" description="Helical" evidence="1">
    <location>
        <begin position="259"/>
        <end position="278"/>
    </location>
</feature>
<name>A0A1Y1WZN0_9FUNG</name>
<keyword evidence="1" id="KW-0472">Membrane</keyword>
<dbReference type="InterPro" id="IPR036305">
    <property type="entry name" value="RGS_sf"/>
</dbReference>
<keyword evidence="3" id="KW-1185">Reference proteome</keyword>
<dbReference type="Proteomes" id="UP000193944">
    <property type="component" value="Unassembled WGS sequence"/>
</dbReference>
<keyword evidence="1" id="KW-0812">Transmembrane</keyword>
<feature type="transmembrane region" description="Helical" evidence="1">
    <location>
        <begin position="188"/>
        <end position="207"/>
    </location>
</feature>
<comment type="caution">
    <text evidence="2">The sequence shown here is derived from an EMBL/GenBank/DDBJ whole genome shotgun (WGS) entry which is preliminary data.</text>
</comment>
<dbReference type="Gene3D" id="1.10.167.10">
    <property type="entry name" value="Regulator of G-protein Signalling 4, domain 2"/>
    <property type="match status" value="1"/>
</dbReference>
<keyword evidence="1" id="KW-1133">Transmembrane helix</keyword>
<proteinExistence type="predicted"/>
<feature type="transmembrane region" description="Helical" evidence="1">
    <location>
        <begin position="57"/>
        <end position="78"/>
    </location>
</feature>
<dbReference type="EMBL" id="MCFG01000197">
    <property type="protein sequence ID" value="ORX78808.1"/>
    <property type="molecule type" value="Genomic_DNA"/>
</dbReference>
<sequence length="552" mass="64468">MAPQYTDNLFYNSQYRYQNDIGMENMGMESMGMNTNNTMPNNTKGPIIRTADIKDKVYLGLNIFCILYFFIPLIWICFYKNWYIIKQRNFALTMVGGIGAFLSAFSNLIAQNMDVSCAFSYYSSTIFSFISQICFVSRAFRLILLYKVNVYKVTELNQEKFIQKSKDGAVMEPNIYYKSIYKAVNKRVVYFLIPFLIMLNVALTIYLHRTIDRDNKCTWSSAVNIYEKIVSHSVGNNDENNLLTKGKSNIMELFKVPRYNAFLFIILDFIIVFIFLFSEIRDDQRFGIKFDCFSNAVLSLITHIIRMLLNYEGIKNKFINDPSNIMYKFNDYTKNGVLLFVFTELYIQLTSVIIPLIKCINAKKMDKKYANEPTNSMQYFYKILNSPTLVEELKNIAIQEFVVENVLFWENYCTLHKLVARAKRKHENNRGYEGSSNVSGGDRYRYGYGYMHEYGNHSSSSPDDESYDPNFPLIPQLVPYFNSFYHTFIDINGPAAVNITGDCIRRIYHDFYTYPTVGIFDEAKDEVVESMYFSIFPCLLQQNRRQLGNILH</sequence>
<dbReference type="AlphaFoldDB" id="A0A1Y1WZN0"/>
<gene>
    <name evidence="2" type="ORF">BCR32DRAFT_328393</name>
</gene>
<evidence type="ECO:0008006" key="4">
    <source>
        <dbReference type="Google" id="ProtNLM"/>
    </source>
</evidence>